<evidence type="ECO:0008006" key="5">
    <source>
        <dbReference type="Google" id="ProtNLM"/>
    </source>
</evidence>
<keyword evidence="2" id="KW-0413">Isomerase</keyword>
<name>A0A4R1Q237_9FIRM</name>
<comment type="similarity">
    <text evidence="1">Belongs to the PrpF family.</text>
</comment>
<dbReference type="AlphaFoldDB" id="A0A4R1Q237"/>
<dbReference type="OrthoDB" id="9779763at2"/>
<evidence type="ECO:0000256" key="1">
    <source>
        <dbReference type="ARBA" id="ARBA00007673"/>
    </source>
</evidence>
<accession>A0A4R1Q237</accession>
<evidence type="ECO:0000313" key="4">
    <source>
        <dbReference type="Proteomes" id="UP000295063"/>
    </source>
</evidence>
<dbReference type="EMBL" id="SLUI01000001">
    <property type="protein sequence ID" value="TCL39877.1"/>
    <property type="molecule type" value="Genomic_DNA"/>
</dbReference>
<dbReference type="PANTHER" id="PTHR43709:SF2">
    <property type="entry name" value="DUF453 DOMAIN PROTEIN (AFU_ORTHOLOGUE AFUA_6G00360)"/>
    <property type="match status" value="1"/>
</dbReference>
<proteinExistence type="inferred from homology"/>
<dbReference type="PANTHER" id="PTHR43709">
    <property type="entry name" value="ACONITATE ISOMERASE-RELATED"/>
    <property type="match status" value="1"/>
</dbReference>
<organism evidence="3 4">
    <name type="scientific">Anaerospora hongkongensis</name>
    <dbReference type="NCBI Taxonomy" id="244830"/>
    <lineage>
        <taxon>Bacteria</taxon>
        <taxon>Bacillati</taxon>
        <taxon>Bacillota</taxon>
        <taxon>Negativicutes</taxon>
        <taxon>Selenomonadales</taxon>
        <taxon>Sporomusaceae</taxon>
        <taxon>Anaerospora</taxon>
    </lineage>
</organism>
<keyword evidence="4" id="KW-1185">Reference proteome</keyword>
<evidence type="ECO:0000313" key="3">
    <source>
        <dbReference type="EMBL" id="TCL39877.1"/>
    </source>
</evidence>
<sequence>MHPEMEMLKCSIVRGGTSKGVFILKNELPKDPEKRDEVICAIYGSPDLRQIDGLGGADVLTSKLAIISPPSRPDADVDYTFGQVSFETKFVDYGGNCGNISAAVGPFAIDEGFVEPVEPVTTVRIHLTNSNNILVAEVPVKNGKACVEGDYSIDGVPGTGAKITLDWSDTAGAITGKLLPTGNAKDVISVDGKDYEVSLVDAGNPLVFIHANSLGMSGTESPNEIEANKDLMATIEKIRGRAAVIFGLVKTPEAAAIKSPYAPFFAIVSPPADYTSISGEKVNAEEIDIVSRLLFMLRMHKTYPVTGTVCTGAAVRVPGSIAWEVLREEAKTRPSVNIGHPGGVIPVESEAEVISGEVKLKRIGVYRTARRIMDGYVYVRKTVRK</sequence>
<evidence type="ECO:0000256" key="2">
    <source>
        <dbReference type="ARBA" id="ARBA00023235"/>
    </source>
</evidence>
<dbReference type="Gene3D" id="3.10.310.10">
    <property type="entry name" value="Diaminopimelate Epimerase, Chain A, domain 1"/>
    <property type="match status" value="2"/>
</dbReference>
<dbReference type="GO" id="GO:0016853">
    <property type="term" value="F:isomerase activity"/>
    <property type="evidence" value="ECO:0007669"/>
    <property type="project" value="UniProtKB-KW"/>
</dbReference>
<gene>
    <name evidence="3" type="ORF">EV210_10172</name>
</gene>
<dbReference type="SUPFAM" id="SSF54506">
    <property type="entry name" value="Diaminopimelate epimerase-like"/>
    <property type="match status" value="2"/>
</dbReference>
<dbReference type="Proteomes" id="UP000295063">
    <property type="component" value="Unassembled WGS sequence"/>
</dbReference>
<comment type="caution">
    <text evidence="3">The sequence shown here is derived from an EMBL/GenBank/DDBJ whole genome shotgun (WGS) entry which is preliminary data.</text>
</comment>
<protein>
    <recommendedName>
        <fullName evidence="5">3-methylitaconate isomerase</fullName>
    </recommendedName>
</protein>
<dbReference type="Pfam" id="PF04303">
    <property type="entry name" value="PrpF"/>
    <property type="match status" value="1"/>
</dbReference>
<dbReference type="InterPro" id="IPR007400">
    <property type="entry name" value="PrpF-like"/>
</dbReference>
<reference evidence="3 4" key="1">
    <citation type="submission" date="2019-03" db="EMBL/GenBank/DDBJ databases">
        <title>Genomic Encyclopedia of Type Strains, Phase IV (KMG-IV): sequencing the most valuable type-strain genomes for metagenomic binning, comparative biology and taxonomic classification.</title>
        <authorList>
            <person name="Goeker M."/>
        </authorList>
    </citation>
    <scope>NUCLEOTIDE SEQUENCE [LARGE SCALE GENOMIC DNA]</scope>
    <source>
        <strain evidence="3 4">DSM 15969</strain>
    </source>
</reference>